<dbReference type="NCBIfam" id="NF042991">
    <property type="entry name" value="alk_phos_PafA"/>
    <property type="match status" value="1"/>
</dbReference>
<reference evidence="9" key="1">
    <citation type="submission" date="2016-10" db="EMBL/GenBank/DDBJ databases">
        <authorList>
            <person name="Varghese N."/>
            <person name="Submissions S."/>
        </authorList>
    </citation>
    <scope>NUCLEOTIDE SEQUENCE [LARGE SCALE GENOMIC DNA]</scope>
    <source>
        <strain evidence="9">DSM 23925</strain>
    </source>
</reference>
<dbReference type="AlphaFoldDB" id="A0A1I5DN84"/>
<evidence type="ECO:0000313" key="9">
    <source>
        <dbReference type="Proteomes" id="UP000198705"/>
    </source>
</evidence>
<dbReference type="CDD" id="cd16016">
    <property type="entry name" value="AP-SPAP"/>
    <property type="match status" value="1"/>
</dbReference>
<dbReference type="GO" id="GO:0004035">
    <property type="term" value="F:alkaline phosphatase activity"/>
    <property type="evidence" value="ECO:0007669"/>
    <property type="project" value="InterPro"/>
</dbReference>
<gene>
    <name evidence="8" type="ORF">SAMN04487989_10935</name>
</gene>
<dbReference type="PANTHER" id="PTHR10151:SF120">
    <property type="entry name" value="BIS(5'-ADENOSYL)-TRIPHOSPHATASE"/>
    <property type="match status" value="1"/>
</dbReference>
<dbReference type="STRING" id="649333.SAMN04487989_10935"/>
<evidence type="ECO:0000256" key="7">
    <source>
        <dbReference type="SAM" id="SignalP"/>
    </source>
</evidence>
<evidence type="ECO:0000256" key="2">
    <source>
        <dbReference type="ARBA" id="ARBA00022723"/>
    </source>
</evidence>
<keyword evidence="1 5" id="KW-0597">Phosphoprotein</keyword>
<evidence type="ECO:0000256" key="1">
    <source>
        <dbReference type="ARBA" id="ARBA00022553"/>
    </source>
</evidence>
<dbReference type="SUPFAM" id="SSF53649">
    <property type="entry name" value="Alkaline phosphatase-like"/>
    <property type="match status" value="1"/>
</dbReference>
<dbReference type="EMBL" id="FOVN01000009">
    <property type="protein sequence ID" value="SFO00704.1"/>
    <property type="molecule type" value="Genomic_DNA"/>
</dbReference>
<dbReference type="Proteomes" id="UP000198705">
    <property type="component" value="Unassembled WGS sequence"/>
</dbReference>
<dbReference type="InterPro" id="IPR002591">
    <property type="entry name" value="Phosphodiest/P_Trfase"/>
</dbReference>
<feature type="chain" id="PRO_5011555832" evidence="7">
    <location>
        <begin position="20"/>
        <end position="557"/>
    </location>
</feature>
<feature type="binding site" evidence="6">
    <location>
        <position position="110"/>
    </location>
    <ligand>
        <name>substrate</name>
    </ligand>
</feature>
<evidence type="ECO:0000256" key="6">
    <source>
        <dbReference type="PIRSR" id="PIRSR031924-51"/>
    </source>
</evidence>
<dbReference type="InterPro" id="IPR026263">
    <property type="entry name" value="Alkaline_phosphatase_prok"/>
</dbReference>
<dbReference type="PANTHER" id="PTHR10151">
    <property type="entry name" value="ECTONUCLEOTIDE PYROPHOSPHATASE/PHOSPHODIESTERASE"/>
    <property type="match status" value="1"/>
</dbReference>
<feature type="active site" description="Phosphothreonine intermediate" evidence="5">
    <location>
        <position position="89"/>
    </location>
</feature>
<feature type="binding site" evidence="6">
    <location>
        <begin position="171"/>
        <end position="173"/>
    </location>
    <ligand>
        <name>substrate</name>
    </ligand>
</feature>
<dbReference type="OrthoDB" id="9766127at2"/>
<dbReference type="Gene3D" id="3.30.1360.150">
    <property type="match status" value="1"/>
</dbReference>
<keyword evidence="9" id="KW-1185">Reference proteome</keyword>
<name>A0A1I5DN84_9FLAO</name>
<sequence length="557" mass="62208">MKNSLYIIIIAILFTACQAQKPTINTAENTEKKLVFENPKLVVGIVVDQMRYDYLTRFYNKYSDGGFKRLMNNGFNCKNNHFNYIPTYTGPGHASVFTGTTPKYHGIIANDWYDKETKEFVYCAGDDNVQPLGTMDDAGKMSPHRMQTTSFADENRLFTQMKGKTIGVSLKDRGAILPAGHAANAAYWFHGQNEGQWISSTYYMNQLPNWVAEFNKTDTAKSYLKVWNTLYPIETYTESGPDLNAFEGGFKGQKTATFPYDLDQLKNDNRGFDILKATPFGNSLTTDFAMAAISGEQLGQDQITDILTLSFSSTDYVGHNFGVNSKEIEDTYLRLDLDIERFLNYLDKTVGVGDYTVFLTADHGAVDVPSYLTSVKIPSGYLKNSDTKKRLSTFMTNHFGADDLIENISNNQIFLNRTKLLELKLNLAQVQETIINELITYEHMAKIYSATTMSNVSFSTGIESLLQNGYNQKRSGDILMVPDMAYISYSKTGSTHGSGFNYDTHVPLLFFGKGIAPGSTYKKTVIPDIAPTISALLGISFPNGSTGKPLEFVIENQ</sequence>
<keyword evidence="3 7" id="KW-0732">Signal</keyword>
<keyword evidence="2 4" id="KW-0479">Metal-binding</keyword>
<dbReference type="Pfam" id="PF01663">
    <property type="entry name" value="Phosphodiest"/>
    <property type="match status" value="1"/>
</dbReference>
<dbReference type="Gene3D" id="3.40.720.10">
    <property type="entry name" value="Alkaline Phosphatase, subunit A"/>
    <property type="match status" value="1"/>
</dbReference>
<evidence type="ECO:0000256" key="3">
    <source>
        <dbReference type="ARBA" id="ARBA00022729"/>
    </source>
</evidence>
<dbReference type="InterPro" id="IPR017850">
    <property type="entry name" value="Alkaline_phosphatase_core_sf"/>
</dbReference>
<accession>A0A1I5DN84</accession>
<evidence type="ECO:0000313" key="8">
    <source>
        <dbReference type="EMBL" id="SFO00704.1"/>
    </source>
</evidence>
<organism evidence="8 9">
    <name type="scientific">Bizionia echini</name>
    <dbReference type="NCBI Taxonomy" id="649333"/>
    <lineage>
        <taxon>Bacteria</taxon>
        <taxon>Pseudomonadati</taxon>
        <taxon>Bacteroidota</taxon>
        <taxon>Flavobacteriia</taxon>
        <taxon>Flavobacteriales</taxon>
        <taxon>Flavobacteriaceae</taxon>
        <taxon>Bizionia</taxon>
    </lineage>
</organism>
<proteinExistence type="predicted"/>
<dbReference type="GO" id="GO:0046872">
    <property type="term" value="F:metal ion binding"/>
    <property type="evidence" value="ECO:0007669"/>
    <property type="project" value="UniProtKB-KW"/>
</dbReference>
<feature type="signal peptide" evidence="7">
    <location>
        <begin position="1"/>
        <end position="19"/>
    </location>
</feature>
<evidence type="ECO:0000256" key="5">
    <source>
        <dbReference type="PIRSR" id="PIRSR031924-50"/>
    </source>
</evidence>
<dbReference type="PROSITE" id="PS51257">
    <property type="entry name" value="PROKAR_LIPOPROTEIN"/>
    <property type="match status" value="1"/>
</dbReference>
<dbReference type="PIRSF" id="PIRSF031924">
    <property type="entry name" value="Pi-irrepressible_AP"/>
    <property type="match status" value="1"/>
</dbReference>
<protein>
    <submittedName>
        <fullName evidence="8">Type I phosphodiesterase / nucleotide pyrophosphatase</fullName>
    </submittedName>
</protein>
<evidence type="ECO:0000256" key="4">
    <source>
        <dbReference type="PIRNR" id="PIRNR031924"/>
    </source>
</evidence>
<dbReference type="RefSeq" id="WP_092210037.1">
    <property type="nucleotide sequence ID" value="NZ_FOVN01000009.1"/>
</dbReference>